<dbReference type="Pfam" id="PF07690">
    <property type="entry name" value="MFS_1"/>
    <property type="match status" value="1"/>
</dbReference>
<gene>
    <name evidence="9" type="ORF">PQ456_18900</name>
</gene>
<feature type="transmembrane region" description="Helical" evidence="7">
    <location>
        <begin position="20"/>
        <end position="44"/>
    </location>
</feature>
<evidence type="ECO:0000259" key="8">
    <source>
        <dbReference type="PROSITE" id="PS50850"/>
    </source>
</evidence>
<feature type="transmembrane region" description="Helical" evidence="7">
    <location>
        <begin position="177"/>
        <end position="195"/>
    </location>
</feature>
<feature type="transmembrane region" description="Helical" evidence="7">
    <location>
        <begin position="241"/>
        <end position="260"/>
    </location>
</feature>
<dbReference type="RefSeq" id="WP_273613643.1">
    <property type="nucleotide sequence ID" value="NZ_CP117416.1"/>
</dbReference>
<keyword evidence="4 7" id="KW-0812">Transmembrane</keyword>
<dbReference type="CDD" id="cd06173">
    <property type="entry name" value="MFS_MefA_like"/>
    <property type="match status" value="1"/>
</dbReference>
<feature type="transmembrane region" description="Helical" evidence="7">
    <location>
        <begin position="368"/>
        <end position="390"/>
    </location>
</feature>
<accession>A0AAX3LZS6</accession>
<evidence type="ECO:0000256" key="4">
    <source>
        <dbReference type="ARBA" id="ARBA00022692"/>
    </source>
</evidence>
<dbReference type="InterPro" id="IPR020846">
    <property type="entry name" value="MFS_dom"/>
</dbReference>
<name>A0AAX3LZS6_9BACL</name>
<dbReference type="GO" id="GO:0005886">
    <property type="term" value="C:plasma membrane"/>
    <property type="evidence" value="ECO:0007669"/>
    <property type="project" value="UniProtKB-SubCell"/>
</dbReference>
<dbReference type="Proteomes" id="UP001220509">
    <property type="component" value="Chromosome"/>
</dbReference>
<dbReference type="InterPro" id="IPR036259">
    <property type="entry name" value="MFS_trans_sf"/>
</dbReference>
<keyword evidence="5 7" id="KW-1133">Transmembrane helix</keyword>
<dbReference type="EMBL" id="CP117416">
    <property type="protein sequence ID" value="WCT55208.1"/>
    <property type="molecule type" value="Genomic_DNA"/>
</dbReference>
<evidence type="ECO:0000313" key="9">
    <source>
        <dbReference type="EMBL" id="WCT55208.1"/>
    </source>
</evidence>
<evidence type="ECO:0000256" key="2">
    <source>
        <dbReference type="ARBA" id="ARBA00022448"/>
    </source>
</evidence>
<reference evidence="9 10" key="1">
    <citation type="submission" date="2023-02" db="EMBL/GenBank/DDBJ databases">
        <title>Genome sequence of Paenibacillus kyungheensis KACC 18744.</title>
        <authorList>
            <person name="Kim S."/>
            <person name="Heo J."/>
            <person name="Kwon S.-W."/>
        </authorList>
    </citation>
    <scope>NUCLEOTIDE SEQUENCE [LARGE SCALE GENOMIC DNA]</scope>
    <source>
        <strain evidence="9 10">KACC 18744</strain>
    </source>
</reference>
<dbReference type="KEGG" id="pka:PQ456_18900"/>
<comment type="subcellular location">
    <subcellularLocation>
        <location evidence="1">Cell membrane</location>
        <topology evidence="1">Multi-pass membrane protein</topology>
    </subcellularLocation>
</comment>
<organism evidence="9 10">
    <name type="scientific">Paenibacillus kyungheensis</name>
    <dbReference type="NCBI Taxonomy" id="1452732"/>
    <lineage>
        <taxon>Bacteria</taxon>
        <taxon>Bacillati</taxon>
        <taxon>Bacillota</taxon>
        <taxon>Bacilli</taxon>
        <taxon>Bacillales</taxon>
        <taxon>Paenibacillaceae</taxon>
        <taxon>Paenibacillus</taxon>
    </lineage>
</organism>
<evidence type="ECO:0000256" key="1">
    <source>
        <dbReference type="ARBA" id="ARBA00004651"/>
    </source>
</evidence>
<keyword evidence="6 7" id="KW-0472">Membrane</keyword>
<keyword evidence="10" id="KW-1185">Reference proteome</keyword>
<evidence type="ECO:0000313" key="10">
    <source>
        <dbReference type="Proteomes" id="UP001220509"/>
    </source>
</evidence>
<feature type="transmembrane region" description="Helical" evidence="7">
    <location>
        <begin position="309"/>
        <end position="328"/>
    </location>
</feature>
<evidence type="ECO:0000256" key="3">
    <source>
        <dbReference type="ARBA" id="ARBA00022475"/>
    </source>
</evidence>
<feature type="transmembrane region" description="Helical" evidence="7">
    <location>
        <begin position="56"/>
        <end position="76"/>
    </location>
</feature>
<evidence type="ECO:0000256" key="5">
    <source>
        <dbReference type="ARBA" id="ARBA00022989"/>
    </source>
</evidence>
<protein>
    <submittedName>
        <fullName evidence="9">MFS transporter</fullName>
    </submittedName>
</protein>
<dbReference type="SUPFAM" id="SSF103473">
    <property type="entry name" value="MFS general substrate transporter"/>
    <property type="match status" value="1"/>
</dbReference>
<dbReference type="InterPro" id="IPR011701">
    <property type="entry name" value="MFS"/>
</dbReference>
<keyword evidence="2" id="KW-0813">Transport</keyword>
<evidence type="ECO:0000256" key="6">
    <source>
        <dbReference type="ARBA" id="ARBA00023136"/>
    </source>
</evidence>
<dbReference type="PANTHER" id="PTHR43266:SF2">
    <property type="entry name" value="MAJOR FACILITATOR SUPERFAMILY (MFS) PROFILE DOMAIN-CONTAINING PROTEIN"/>
    <property type="match status" value="1"/>
</dbReference>
<feature type="transmembrane region" description="Helical" evidence="7">
    <location>
        <begin position="334"/>
        <end position="356"/>
    </location>
</feature>
<dbReference type="PANTHER" id="PTHR43266">
    <property type="entry name" value="MACROLIDE-EFFLUX PROTEIN"/>
    <property type="match status" value="1"/>
</dbReference>
<sequence>MTFNPHSSKYSKWKNHIHFWKYPSILLTGVAIANIGDWIFLIALNLTMLDMSGSPLAIAGLYILKPFATLCTNSWAGSVVDRLNKRRLMITFDLIRAVLIFTLPFLHHIGLIYAVVLVIYMASSIFRPTSMVYTTKLIPTEHRKRFNSIQSLIHSGAFLIGPAIAGLLFLITSPQMAIFVTAVAFGISSIMTWILPDLEKGTVTIDHPVNQEPITKMAKSNRSWQMIKHDWRLVIAFSRQAWNVMLIYFLFQILMVLAAGLDSMEVAFVKEVLAGTDSQYSYLVSVAGIGLGVGALVNMVIVKRLTVTILLAVGAIGFGAGYVIYSLSDSFTGAAIGFFVLAFFMAFMNTGFMTFYQNHVPVDMMGRISSIYSLVAAVMQMLSVFILGLTAQLWSISWSVIIGSCVMLGITLVLALAVRLYMPISPPEEAQ</sequence>
<feature type="transmembrane region" description="Helical" evidence="7">
    <location>
        <begin position="151"/>
        <end position="171"/>
    </location>
</feature>
<feature type="transmembrane region" description="Helical" evidence="7">
    <location>
        <begin position="396"/>
        <end position="418"/>
    </location>
</feature>
<feature type="domain" description="Major facilitator superfamily (MFS) profile" evidence="8">
    <location>
        <begin position="244"/>
        <end position="431"/>
    </location>
</feature>
<dbReference type="Gene3D" id="1.20.1250.20">
    <property type="entry name" value="MFS general substrate transporter like domains"/>
    <property type="match status" value="1"/>
</dbReference>
<dbReference type="AlphaFoldDB" id="A0AAX3LZS6"/>
<dbReference type="PROSITE" id="PS50850">
    <property type="entry name" value="MFS"/>
    <property type="match status" value="1"/>
</dbReference>
<feature type="transmembrane region" description="Helical" evidence="7">
    <location>
        <begin position="280"/>
        <end position="302"/>
    </location>
</feature>
<keyword evidence="3" id="KW-1003">Cell membrane</keyword>
<evidence type="ECO:0000256" key="7">
    <source>
        <dbReference type="SAM" id="Phobius"/>
    </source>
</evidence>
<proteinExistence type="predicted"/>
<dbReference type="GO" id="GO:0022857">
    <property type="term" value="F:transmembrane transporter activity"/>
    <property type="evidence" value="ECO:0007669"/>
    <property type="project" value="InterPro"/>
</dbReference>